<feature type="transmembrane region" description="Helical" evidence="2">
    <location>
        <begin position="51"/>
        <end position="67"/>
    </location>
</feature>
<accession>A0A1G4ILN5</accession>
<feature type="transmembrane region" description="Helical" evidence="2">
    <location>
        <begin position="270"/>
        <end position="295"/>
    </location>
</feature>
<keyword evidence="5" id="KW-1185">Reference proteome</keyword>
<keyword evidence="2" id="KW-0472">Membrane</keyword>
<feature type="transmembrane region" description="Helical" evidence="2">
    <location>
        <begin position="143"/>
        <end position="165"/>
    </location>
</feature>
<gene>
    <name evidence="4" type="ORF">LADA_0A00716G</name>
</gene>
<feature type="transmembrane region" description="Helical" evidence="2">
    <location>
        <begin position="316"/>
        <end position="343"/>
    </location>
</feature>
<dbReference type="GO" id="GO:0000329">
    <property type="term" value="C:fungal-type vacuole membrane"/>
    <property type="evidence" value="ECO:0007669"/>
    <property type="project" value="TreeGrafter"/>
</dbReference>
<feature type="transmembrane region" description="Helical" evidence="2">
    <location>
        <begin position="399"/>
        <end position="426"/>
    </location>
</feature>
<organism evidence="4 5">
    <name type="scientific">Lachancea dasiensis</name>
    <dbReference type="NCBI Taxonomy" id="1072105"/>
    <lineage>
        <taxon>Eukaryota</taxon>
        <taxon>Fungi</taxon>
        <taxon>Dikarya</taxon>
        <taxon>Ascomycota</taxon>
        <taxon>Saccharomycotina</taxon>
        <taxon>Saccharomycetes</taxon>
        <taxon>Saccharomycetales</taxon>
        <taxon>Saccharomycetaceae</taxon>
        <taxon>Lachancea</taxon>
    </lineage>
</organism>
<dbReference type="EMBL" id="LT598460">
    <property type="protein sequence ID" value="SCU77489.1"/>
    <property type="molecule type" value="Genomic_DNA"/>
</dbReference>
<protein>
    <submittedName>
        <fullName evidence="4">LADA_0A00716g1_1</fullName>
    </submittedName>
</protein>
<evidence type="ECO:0000313" key="5">
    <source>
        <dbReference type="Proteomes" id="UP000190274"/>
    </source>
</evidence>
<dbReference type="AlphaFoldDB" id="A0A1G4ILN5"/>
<feature type="transmembrane region" description="Helical" evidence="2">
    <location>
        <begin position="185"/>
        <end position="203"/>
    </location>
</feature>
<feature type="domain" description="Major facilitator superfamily (MFS) profile" evidence="3">
    <location>
        <begin position="13"/>
        <end position="427"/>
    </location>
</feature>
<dbReference type="PANTHER" id="PTHR23520">
    <property type="entry name" value="TRANSPORTER, PUTATIVE (AFU_ORTHOLOGUE AFUA_3G04000)-RELATED"/>
    <property type="match status" value="1"/>
</dbReference>
<evidence type="ECO:0000256" key="2">
    <source>
        <dbReference type="SAM" id="Phobius"/>
    </source>
</evidence>
<name>A0A1G4ILN5_9SACH</name>
<dbReference type="PROSITE" id="PS50850">
    <property type="entry name" value="MFS"/>
    <property type="match status" value="1"/>
</dbReference>
<dbReference type="OrthoDB" id="10027823at2759"/>
<dbReference type="InterPro" id="IPR020846">
    <property type="entry name" value="MFS_dom"/>
</dbReference>
<evidence type="ECO:0000313" key="4">
    <source>
        <dbReference type="EMBL" id="SCU77489.1"/>
    </source>
</evidence>
<evidence type="ECO:0000259" key="3">
    <source>
        <dbReference type="PROSITE" id="PS50850"/>
    </source>
</evidence>
<keyword evidence="2" id="KW-1133">Transmembrane helix</keyword>
<dbReference type="InterPro" id="IPR036259">
    <property type="entry name" value="MFS_trans_sf"/>
</dbReference>
<feature type="transmembrane region" description="Helical" evidence="2">
    <location>
        <begin position="102"/>
        <end position="122"/>
    </location>
</feature>
<dbReference type="PANTHER" id="PTHR23520:SF2">
    <property type="entry name" value="ABR173CP"/>
    <property type="match status" value="1"/>
</dbReference>
<dbReference type="GO" id="GO:0022857">
    <property type="term" value="F:transmembrane transporter activity"/>
    <property type="evidence" value="ECO:0007669"/>
    <property type="project" value="InterPro"/>
</dbReference>
<feature type="transmembrane region" description="Helical" evidence="2">
    <location>
        <begin position="21"/>
        <end position="39"/>
    </location>
</feature>
<dbReference type="Proteomes" id="UP000190274">
    <property type="component" value="Chromosome A"/>
</dbReference>
<proteinExistence type="predicted"/>
<sequence length="436" mass="48397">MGAWLMYKASSSDVRLCWISAFLRLTSYGLTNQILTLFLKEIGISDKEMGWFMSLTLAGDVLISYILTWHADDWGRRRILTYGAIMMILSGVVFSWCENYYILLAFAIFGVISPSSDEVGPFKSIEESMLAHLTPHNRRPEIYAIHSMVSISGSALGSISCGWFLQILQDCNIIETSLNRYKAVFVLYTLLAVGKLFSILLLSDAAELDAHHQEEDDVRQVLDETAPLVDTSIKKVSKMAPETFSVMSRLLFIFMLDSFGSGFMTSAWTVFYYSIVFGLGPAALGLLFFVAKIVMALSSLPSSSIARVFGPVKATLIVQIPSALFFMAIPFFESHIFLSVLFFNLYNLTTAMDVIPRQILLTNIVKPRDLTRVMGIVNIGKTFARCIGPIFTGLLADRGLLWCCYLISGAFVILADLVLAISFIGIDAHVLKSTNS</sequence>
<comment type="subcellular location">
    <subcellularLocation>
        <location evidence="1">Membrane</location>
        <topology evidence="1">Multi-pass membrane protein</topology>
    </subcellularLocation>
</comment>
<reference evidence="4 5" key="1">
    <citation type="submission" date="2016-03" db="EMBL/GenBank/DDBJ databases">
        <authorList>
            <person name="Devillers H."/>
        </authorList>
    </citation>
    <scope>NUCLEOTIDE SEQUENCE [LARGE SCALE GENOMIC DNA]</scope>
    <source>
        <strain evidence="4">CBS 10888</strain>
    </source>
</reference>
<dbReference type="Gene3D" id="1.20.1250.20">
    <property type="entry name" value="MFS general substrate transporter like domains"/>
    <property type="match status" value="1"/>
</dbReference>
<dbReference type="SUPFAM" id="SSF103473">
    <property type="entry name" value="MFS general substrate transporter"/>
    <property type="match status" value="1"/>
</dbReference>
<dbReference type="Pfam" id="PF07690">
    <property type="entry name" value="MFS_1"/>
    <property type="match status" value="1"/>
</dbReference>
<keyword evidence="2" id="KW-0812">Transmembrane</keyword>
<evidence type="ECO:0000256" key="1">
    <source>
        <dbReference type="ARBA" id="ARBA00004141"/>
    </source>
</evidence>
<dbReference type="InterPro" id="IPR011701">
    <property type="entry name" value="MFS"/>
</dbReference>
<feature type="transmembrane region" description="Helical" evidence="2">
    <location>
        <begin position="244"/>
        <end position="264"/>
    </location>
</feature>